<evidence type="ECO:0000256" key="6">
    <source>
        <dbReference type="ARBA" id="ARBA00022777"/>
    </source>
</evidence>
<dbReference type="SMART" id="SM00220">
    <property type="entry name" value="S_TKc"/>
    <property type="match status" value="1"/>
</dbReference>
<keyword evidence="4" id="KW-0808">Transferase</keyword>
<dbReference type="InterPro" id="IPR011009">
    <property type="entry name" value="Kinase-like_dom_sf"/>
</dbReference>
<keyword evidence="3" id="KW-0723">Serine/threonine-protein kinase</keyword>
<comment type="similarity">
    <text evidence="1">Belongs to the protein kinase superfamily. NEK Ser/Thr protein kinase family. NIMA subfamily.</text>
</comment>
<dbReference type="EC" id="2.7.11.1" evidence="2"/>
<gene>
    <name evidence="11" type="ORF">FSP39_020381</name>
</gene>
<evidence type="ECO:0000256" key="5">
    <source>
        <dbReference type="ARBA" id="ARBA00022741"/>
    </source>
</evidence>
<evidence type="ECO:0000256" key="9">
    <source>
        <dbReference type="ARBA" id="ARBA00048679"/>
    </source>
</evidence>
<evidence type="ECO:0000256" key="3">
    <source>
        <dbReference type="ARBA" id="ARBA00022527"/>
    </source>
</evidence>
<evidence type="ECO:0000256" key="1">
    <source>
        <dbReference type="ARBA" id="ARBA00010886"/>
    </source>
</evidence>
<dbReference type="GO" id="GO:0004674">
    <property type="term" value="F:protein serine/threonine kinase activity"/>
    <property type="evidence" value="ECO:0007669"/>
    <property type="project" value="UniProtKB-KW"/>
</dbReference>
<evidence type="ECO:0000256" key="7">
    <source>
        <dbReference type="ARBA" id="ARBA00022840"/>
    </source>
</evidence>
<keyword evidence="5" id="KW-0547">Nucleotide-binding</keyword>
<dbReference type="EMBL" id="VSWD01000005">
    <property type="protein sequence ID" value="KAK3103589.1"/>
    <property type="molecule type" value="Genomic_DNA"/>
</dbReference>
<dbReference type="InterPro" id="IPR051131">
    <property type="entry name" value="NEK_Ser/Thr_kinase_NIMA"/>
</dbReference>
<comment type="catalytic activity">
    <reaction evidence="9">
        <text>L-seryl-[protein] + ATP = O-phospho-L-seryl-[protein] + ADP + H(+)</text>
        <dbReference type="Rhea" id="RHEA:17989"/>
        <dbReference type="Rhea" id="RHEA-COMP:9863"/>
        <dbReference type="Rhea" id="RHEA-COMP:11604"/>
        <dbReference type="ChEBI" id="CHEBI:15378"/>
        <dbReference type="ChEBI" id="CHEBI:29999"/>
        <dbReference type="ChEBI" id="CHEBI:30616"/>
        <dbReference type="ChEBI" id="CHEBI:83421"/>
        <dbReference type="ChEBI" id="CHEBI:456216"/>
        <dbReference type="EC" id="2.7.11.1"/>
    </reaction>
</comment>
<dbReference type="InterPro" id="IPR008271">
    <property type="entry name" value="Ser/Thr_kinase_AS"/>
</dbReference>
<proteinExistence type="inferred from homology"/>
<feature type="domain" description="Protein kinase" evidence="10">
    <location>
        <begin position="1"/>
        <end position="204"/>
    </location>
</feature>
<dbReference type="Gene3D" id="1.10.510.10">
    <property type="entry name" value="Transferase(Phosphotransferase) domain 1"/>
    <property type="match status" value="1"/>
</dbReference>
<name>A0AA89C757_PINIB</name>
<evidence type="ECO:0000256" key="2">
    <source>
        <dbReference type="ARBA" id="ARBA00012513"/>
    </source>
</evidence>
<accession>A0AA89C757</accession>
<dbReference type="Proteomes" id="UP001186944">
    <property type="component" value="Unassembled WGS sequence"/>
</dbReference>
<dbReference type="Pfam" id="PF00069">
    <property type="entry name" value="Pkinase"/>
    <property type="match status" value="1"/>
</dbReference>
<evidence type="ECO:0000259" key="10">
    <source>
        <dbReference type="PROSITE" id="PS50011"/>
    </source>
</evidence>
<keyword evidence="12" id="KW-1185">Reference proteome</keyword>
<organism evidence="11 12">
    <name type="scientific">Pinctada imbricata</name>
    <name type="common">Atlantic pearl-oyster</name>
    <name type="synonym">Pinctada martensii</name>
    <dbReference type="NCBI Taxonomy" id="66713"/>
    <lineage>
        <taxon>Eukaryota</taxon>
        <taxon>Metazoa</taxon>
        <taxon>Spiralia</taxon>
        <taxon>Lophotrochozoa</taxon>
        <taxon>Mollusca</taxon>
        <taxon>Bivalvia</taxon>
        <taxon>Autobranchia</taxon>
        <taxon>Pteriomorphia</taxon>
        <taxon>Pterioida</taxon>
        <taxon>Pterioidea</taxon>
        <taxon>Pteriidae</taxon>
        <taxon>Pinctada</taxon>
    </lineage>
</organism>
<dbReference type="SUPFAM" id="SSF56112">
    <property type="entry name" value="Protein kinase-like (PK-like)"/>
    <property type="match status" value="1"/>
</dbReference>
<dbReference type="PROSITE" id="PS50011">
    <property type="entry name" value="PROTEIN_KINASE_DOM"/>
    <property type="match status" value="1"/>
</dbReference>
<evidence type="ECO:0000313" key="12">
    <source>
        <dbReference type="Proteomes" id="UP001186944"/>
    </source>
</evidence>
<dbReference type="PANTHER" id="PTHR44899">
    <property type="entry name" value="CAMK FAMILY PROTEIN KINASE"/>
    <property type="match status" value="1"/>
</dbReference>
<comment type="catalytic activity">
    <reaction evidence="8">
        <text>L-threonyl-[protein] + ATP = O-phospho-L-threonyl-[protein] + ADP + H(+)</text>
        <dbReference type="Rhea" id="RHEA:46608"/>
        <dbReference type="Rhea" id="RHEA-COMP:11060"/>
        <dbReference type="Rhea" id="RHEA-COMP:11605"/>
        <dbReference type="ChEBI" id="CHEBI:15378"/>
        <dbReference type="ChEBI" id="CHEBI:30013"/>
        <dbReference type="ChEBI" id="CHEBI:30616"/>
        <dbReference type="ChEBI" id="CHEBI:61977"/>
        <dbReference type="ChEBI" id="CHEBI:456216"/>
        <dbReference type="EC" id="2.7.11.1"/>
    </reaction>
</comment>
<dbReference type="GO" id="GO:0005524">
    <property type="term" value="F:ATP binding"/>
    <property type="evidence" value="ECO:0007669"/>
    <property type="project" value="UniProtKB-KW"/>
</dbReference>
<reference evidence="11" key="1">
    <citation type="submission" date="2019-08" db="EMBL/GenBank/DDBJ databases">
        <title>The improved chromosome-level genome for the pearl oyster Pinctada fucata martensii using PacBio sequencing and Hi-C.</title>
        <authorList>
            <person name="Zheng Z."/>
        </authorList>
    </citation>
    <scope>NUCLEOTIDE SEQUENCE</scope>
    <source>
        <strain evidence="11">ZZ-2019</strain>
        <tissue evidence="11">Adductor muscle</tissue>
    </source>
</reference>
<evidence type="ECO:0000256" key="8">
    <source>
        <dbReference type="ARBA" id="ARBA00047899"/>
    </source>
</evidence>
<keyword evidence="6" id="KW-0418">Kinase</keyword>
<feature type="non-terminal residue" evidence="11">
    <location>
        <position position="1"/>
    </location>
</feature>
<evidence type="ECO:0000256" key="4">
    <source>
        <dbReference type="ARBA" id="ARBA00022679"/>
    </source>
</evidence>
<evidence type="ECO:0000313" key="11">
    <source>
        <dbReference type="EMBL" id="KAK3103589.1"/>
    </source>
</evidence>
<dbReference type="PROSITE" id="PS00108">
    <property type="entry name" value="PROTEIN_KINASE_ST"/>
    <property type="match status" value="1"/>
</dbReference>
<keyword evidence="7" id="KW-0067">ATP-binding</keyword>
<comment type="caution">
    <text evidence="11">The sequence shown here is derived from an EMBL/GenBank/DDBJ whole genome shotgun (WGS) entry which is preliminary data.</text>
</comment>
<protein>
    <recommendedName>
        <fullName evidence="2">non-specific serine/threonine protein kinase</fullName>
        <ecNumber evidence="2">2.7.11.1</ecNumber>
    </recommendedName>
</protein>
<dbReference type="PANTHER" id="PTHR44899:SF3">
    <property type="entry name" value="SERINE_THREONINE-PROTEIN KINASE NEK1"/>
    <property type="match status" value="1"/>
</dbReference>
<sequence length="204" mass="23783">YYALKVLETKETNERVKRMAENERKLLQSVNHINIVLHRDSFYVDTKLCLVMEYCSGGTLYDLMRSRGSELPEITFISYLRQILDGTKYLHDKNIIHRDLKSKNLLLKDETYSTIKIADFGVARVFKDGTAKNLRLFIGTVHFMSPEMMETHDYTHKTDIWSIGCTCVEMGTARYAFDGENIPQIKELVNNVKVNHRNFELLVH</sequence>
<dbReference type="AlphaFoldDB" id="A0AA89C757"/>
<dbReference type="InterPro" id="IPR000719">
    <property type="entry name" value="Prot_kinase_dom"/>
</dbReference>